<comment type="caution">
    <text evidence="2">The sequence shown here is derived from an EMBL/GenBank/DDBJ whole genome shotgun (WGS) entry which is preliminary data.</text>
</comment>
<gene>
    <name evidence="2" type="ORF">ELI19_27580</name>
</gene>
<dbReference type="NCBIfam" id="NF047595">
    <property type="entry name" value="IS66_ISRel24_TnpA"/>
    <property type="match status" value="1"/>
</dbReference>
<comment type="similarity">
    <text evidence="1">Belongs to the transposase 8 family.</text>
</comment>
<dbReference type="SUPFAM" id="SSF48295">
    <property type="entry name" value="TrpR-like"/>
    <property type="match status" value="1"/>
</dbReference>
<organism evidence="2 3">
    <name type="scientific">Rhizobium leguminosarum</name>
    <dbReference type="NCBI Taxonomy" id="384"/>
    <lineage>
        <taxon>Bacteria</taxon>
        <taxon>Pseudomonadati</taxon>
        <taxon>Pseudomonadota</taxon>
        <taxon>Alphaproteobacteria</taxon>
        <taxon>Hyphomicrobiales</taxon>
        <taxon>Rhizobiaceae</taxon>
        <taxon>Rhizobium/Agrobacterium group</taxon>
        <taxon>Rhizobium</taxon>
    </lineage>
</organism>
<dbReference type="Pfam" id="PF01527">
    <property type="entry name" value="HTH_Tnp_1"/>
    <property type="match status" value="1"/>
</dbReference>
<proteinExistence type="inferred from homology"/>
<dbReference type="RefSeq" id="WP_130728112.1">
    <property type="nucleotide sequence ID" value="NZ_SINY01000015.1"/>
</dbReference>
<sequence length="143" mass="15653">MTITGFTPSTKTDETVQRFEVFTGAGRRRDWSDEEKRQIVAESHSGEMSVSAVARRHGLSPGQLFTWRRQSRSESEPTSPSMFVPAVIDTPAKMHSRRRKTIAKSTPLTVAIELEIDGAILRIASGMDAATIAAVIHALKASS</sequence>
<geneLocation type="plasmid" evidence="2">
    <name>pSM151B_Rh01</name>
</geneLocation>
<reference evidence="2 3" key="1">
    <citation type="submission" date="2019-02" db="EMBL/GenBank/DDBJ databases">
        <title>The genomic architecture of introgression among sibling species of bacteria.</title>
        <authorList>
            <person name="Cavassim M.I.A."/>
            <person name="Moeskjaer S."/>
            <person name="Moslemi C."/>
            <person name="Fields B."/>
            <person name="Bachmann A."/>
            <person name="Vilhjalmsson B."/>
            <person name="Schierup M.H."/>
            <person name="Young J.P.W."/>
            <person name="Andersen S.U."/>
        </authorList>
    </citation>
    <scope>NUCLEOTIDE SEQUENCE [LARGE SCALE GENOMIC DNA]</scope>
    <source>
        <strain evidence="2 3">SM151B</strain>
        <plasmid evidence="2">pSM151B_Rh01</plasmid>
    </source>
</reference>
<accession>A0ABD7PK63</accession>
<dbReference type="NCBIfam" id="NF047593">
    <property type="entry name" value="IS66_ISAeme5_TnpA"/>
    <property type="match status" value="1"/>
</dbReference>
<dbReference type="Gene3D" id="1.10.10.10">
    <property type="entry name" value="Winged helix-like DNA-binding domain superfamily/Winged helix DNA-binding domain"/>
    <property type="match status" value="1"/>
</dbReference>
<evidence type="ECO:0000313" key="2">
    <source>
        <dbReference type="EMBL" id="TAW25204.1"/>
    </source>
</evidence>
<evidence type="ECO:0000313" key="3">
    <source>
        <dbReference type="Proteomes" id="UP000292036"/>
    </source>
</evidence>
<dbReference type="PANTHER" id="PTHR37936">
    <property type="entry name" value="TRANSPOSASE INSC FOR INSERTION ELEMENT IS2A-RELATED"/>
    <property type="match status" value="1"/>
</dbReference>
<dbReference type="InterPro" id="IPR036388">
    <property type="entry name" value="WH-like_DNA-bd_sf"/>
</dbReference>
<evidence type="ECO:0000256" key="1">
    <source>
        <dbReference type="ARBA" id="ARBA00009964"/>
    </source>
</evidence>
<dbReference type="InterPro" id="IPR002514">
    <property type="entry name" value="Transposase_8"/>
</dbReference>
<dbReference type="AlphaFoldDB" id="A0ABD7PK63"/>
<dbReference type="PANTHER" id="PTHR37936:SF3">
    <property type="entry name" value="TRANSPOSASE INSC FOR INSERTION ELEMENT IS2A-RELATED"/>
    <property type="match status" value="1"/>
</dbReference>
<dbReference type="Proteomes" id="UP000292036">
    <property type="component" value="Unassembled WGS sequence"/>
</dbReference>
<dbReference type="InterPro" id="IPR010921">
    <property type="entry name" value="Trp_repressor/repl_initiator"/>
</dbReference>
<dbReference type="EMBL" id="SIPS01000002">
    <property type="protein sequence ID" value="TAW25204.1"/>
    <property type="molecule type" value="Genomic_DNA"/>
</dbReference>
<name>A0ABD7PK63_RHILE</name>
<protein>
    <submittedName>
        <fullName evidence="2">Transposase</fullName>
    </submittedName>
</protein>
<keyword evidence="2" id="KW-0614">Plasmid</keyword>